<dbReference type="STRING" id="331648.BST97_02695"/>
<accession>A0A1W6MHB0</accession>
<gene>
    <name evidence="2" type="ORF">BST97_02695</name>
</gene>
<dbReference type="AlphaFoldDB" id="A0A1W6MHB0"/>
<protein>
    <recommendedName>
        <fullName evidence="4">Lipocalin-like domain-containing protein</fullName>
    </recommendedName>
</protein>
<evidence type="ECO:0000313" key="3">
    <source>
        <dbReference type="Proteomes" id="UP000193431"/>
    </source>
</evidence>
<keyword evidence="1" id="KW-0732">Signal</keyword>
<proteinExistence type="predicted"/>
<evidence type="ECO:0000256" key="1">
    <source>
        <dbReference type="SAM" id="SignalP"/>
    </source>
</evidence>
<name>A0A1W6MHB0_9FLAO</name>
<dbReference type="OrthoDB" id="1145221at2"/>
<keyword evidence="3" id="KW-1185">Reference proteome</keyword>
<sequence length="183" mass="19468">MIKNLYLTLFIAVAVSLSGCTSDDDNPPSSNPDPSSNEFTVGSDSYGLSSGFRSGIIEDAPNLFMTHVILVGDGLSLNSASGELVGMGDVVSLLFYSSSSNDLTVGTYNLDATNNMPNTVHLIFATDYNTSSFVGSIEDEVFQGTIELTSTGNNRYRITGSGTADDLQQSFSIDFEGELRLVD</sequence>
<evidence type="ECO:0008006" key="4">
    <source>
        <dbReference type="Google" id="ProtNLM"/>
    </source>
</evidence>
<organism evidence="2 3">
    <name type="scientific">Nonlabens spongiae</name>
    <dbReference type="NCBI Taxonomy" id="331648"/>
    <lineage>
        <taxon>Bacteria</taxon>
        <taxon>Pseudomonadati</taxon>
        <taxon>Bacteroidota</taxon>
        <taxon>Flavobacteriia</taxon>
        <taxon>Flavobacteriales</taxon>
        <taxon>Flavobacteriaceae</taxon>
        <taxon>Nonlabens</taxon>
    </lineage>
</organism>
<feature type="chain" id="PRO_5010877939" description="Lipocalin-like domain-containing protein" evidence="1">
    <location>
        <begin position="23"/>
        <end position="183"/>
    </location>
</feature>
<reference evidence="2 3" key="1">
    <citation type="submission" date="2016-11" db="EMBL/GenBank/DDBJ databases">
        <title>Trade-off between light-utilization and light-protection in marine flavobacteria.</title>
        <authorList>
            <person name="Kumagai Y."/>
        </authorList>
    </citation>
    <scope>NUCLEOTIDE SEQUENCE [LARGE SCALE GENOMIC DNA]</scope>
    <source>
        <strain evidence="2 3">JCM 13191</strain>
    </source>
</reference>
<evidence type="ECO:0000313" key="2">
    <source>
        <dbReference type="EMBL" id="ARN76993.1"/>
    </source>
</evidence>
<dbReference type="Proteomes" id="UP000193431">
    <property type="component" value="Chromosome"/>
</dbReference>
<dbReference type="EMBL" id="CP019344">
    <property type="protein sequence ID" value="ARN76993.1"/>
    <property type="molecule type" value="Genomic_DNA"/>
</dbReference>
<dbReference type="RefSeq" id="WP_085765794.1">
    <property type="nucleotide sequence ID" value="NZ_CP019344.1"/>
</dbReference>
<feature type="signal peptide" evidence="1">
    <location>
        <begin position="1"/>
        <end position="22"/>
    </location>
</feature>
<dbReference type="PROSITE" id="PS51257">
    <property type="entry name" value="PROKAR_LIPOPROTEIN"/>
    <property type="match status" value="1"/>
</dbReference>